<evidence type="ECO:0000256" key="1">
    <source>
        <dbReference type="ARBA" id="ARBA00022553"/>
    </source>
</evidence>
<feature type="domain" description="PAC" evidence="4">
    <location>
        <begin position="201"/>
        <end position="253"/>
    </location>
</feature>
<proteinExistence type="predicted"/>
<feature type="domain" description="STAS" evidence="5">
    <location>
        <begin position="269"/>
        <end position="380"/>
    </location>
</feature>
<dbReference type="PANTHER" id="PTHR33745">
    <property type="entry name" value="RSBT ANTAGONIST PROTEIN RSBS-RELATED"/>
    <property type="match status" value="1"/>
</dbReference>
<dbReference type="InterPro" id="IPR001610">
    <property type="entry name" value="PAC"/>
</dbReference>
<dbReference type="InterPro" id="IPR013656">
    <property type="entry name" value="PAS_4"/>
</dbReference>
<dbReference type="InterPro" id="IPR002645">
    <property type="entry name" value="STAS_dom"/>
</dbReference>
<dbReference type="Pfam" id="PF08447">
    <property type="entry name" value="PAS_3"/>
    <property type="match status" value="1"/>
</dbReference>
<reference evidence="6 7" key="1">
    <citation type="submission" date="2015-09" db="EMBL/GenBank/DDBJ databases">
        <title>Sorangium comparison.</title>
        <authorList>
            <person name="Zaburannyi N."/>
            <person name="Bunk B."/>
            <person name="Overmann J."/>
            <person name="Mueller R."/>
        </authorList>
    </citation>
    <scope>NUCLEOTIDE SEQUENCE [LARGE SCALE GENOMIC DNA]</scope>
    <source>
        <strain evidence="6 7">So ce26</strain>
    </source>
</reference>
<accession>A0A2L0F372</accession>
<dbReference type="OrthoDB" id="344644at2"/>
<sequence>MDTTHMDRFFLSLPQACLVVHLDGQVIAGNPAWERVLGGASGDARVSSLDAVLHPEDRPRFREALQQLAAGQEAVVFDARVVRPGRADVWLEWSAVSFPEEQKVRLVAHDATARRTAELAARESARSVEALLNNLPGFVYRCINDADWTTSYASAGFQTLTGHSPEDLLSKRVTFSALIHPEDRQHVWDEVQAALDTRTPFLIDYRIVNASGEVLHVSERGRGVYDDAGQVLALEGFMMDVTERVLTEENLREKTRIIDEQQQEIRNLSLPIIEVWDGVVTLPIVGTLDEHRAAQLTEGLLQTVVQRQSRHVILDLTAVGSTDATIAHHLARILRAVELLGARGILVGIQPGLAQSFVELNTNLSSVVTLPNLRTALLACMQGATPRARRSDSKPASSDRVRR</sequence>
<dbReference type="InterPro" id="IPR051932">
    <property type="entry name" value="Bact_StressResp_Reg"/>
</dbReference>
<dbReference type="PROSITE" id="PS50112">
    <property type="entry name" value="PAS"/>
    <property type="match status" value="2"/>
</dbReference>
<dbReference type="CDD" id="cd07041">
    <property type="entry name" value="STAS_RsbR_RsbS_like"/>
    <property type="match status" value="1"/>
</dbReference>
<dbReference type="AlphaFoldDB" id="A0A2L0F372"/>
<dbReference type="InterPro" id="IPR036513">
    <property type="entry name" value="STAS_dom_sf"/>
</dbReference>
<evidence type="ECO:0000259" key="3">
    <source>
        <dbReference type="PROSITE" id="PS50112"/>
    </source>
</evidence>
<keyword evidence="1" id="KW-0597">Phosphoprotein</keyword>
<evidence type="ECO:0000313" key="6">
    <source>
        <dbReference type="EMBL" id="AUX45951.1"/>
    </source>
</evidence>
<feature type="domain" description="PAS" evidence="3">
    <location>
        <begin position="124"/>
        <end position="198"/>
    </location>
</feature>
<dbReference type="CDD" id="cd00130">
    <property type="entry name" value="PAS"/>
    <property type="match status" value="2"/>
</dbReference>
<dbReference type="SUPFAM" id="SSF52091">
    <property type="entry name" value="SpoIIaa-like"/>
    <property type="match status" value="1"/>
</dbReference>
<feature type="region of interest" description="Disordered" evidence="2">
    <location>
        <begin position="384"/>
        <end position="403"/>
    </location>
</feature>
<dbReference type="NCBIfam" id="TIGR00229">
    <property type="entry name" value="sensory_box"/>
    <property type="match status" value="2"/>
</dbReference>
<dbReference type="Gene3D" id="3.30.750.24">
    <property type="entry name" value="STAS domain"/>
    <property type="match status" value="1"/>
</dbReference>
<evidence type="ECO:0008006" key="8">
    <source>
        <dbReference type="Google" id="ProtNLM"/>
    </source>
</evidence>
<dbReference type="PROSITE" id="PS50801">
    <property type="entry name" value="STAS"/>
    <property type="match status" value="1"/>
</dbReference>
<organism evidence="6 7">
    <name type="scientific">Sorangium cellulosum</name>
    <name type="common">Polyangium cellulosum</name>
    <dbReference type="NCBI Taxonomy" id="56"/>
    <lineage>
        <taxon>Bacteria</taxon>
        <taxon>Pseudomonadati</taxon>
        <taxon>Myxococcota</taxon>
        <taxon>Polyangia</taxon>
        <taxon>Polyangiales</taxon>
        <taxon>Polyangiaceae</taxon>
        <taxon>Sorangium</taxon>
    </lineage>
</organism>
<evidence type="ECO:0000256" key="2">
    <source>
        <dbReference type="SAM" id="MobiDB-lite"/>
    </source>
</evidence>
<feature type="domain" description="PAS" evidence="3">
    <location>
        <begin position="2"/>
        <end position="72"/>
    </location>
</feature>
<name>A0A2L0F372_SORCE</name>
<dbReference type="PANTHER" id="PTHR33745:SF3">
    <property type="entry name" value="RSBT CO-ANTAGONIST PROTEIN RSBRC"/>
    <property type="match status" value="1"/>
</dbReference>
<evidence type="ECO:0000259" key="4">
    <source>
        <dbReference type="PROSITE" id="PS50113"/>
    </source>
</evidence>
<evidence type="ECO:0000313" key="7">
    <source>
        <dbReference type="Proteomes" id="UP000238348"/>
    </source>
</evidence>
<dbReference type="SUPFAM" id="SSF55785">
    <property type="entry name" value="PYP-like sensor domain (PAS domain)"/>
    <property type="match status" value="2"/>
</dbReference>
<dbReference type="RefSeq" id="WP_104984249.1">
    <property type="nucleotide sequence ID" value="NZ_CP012673.1"/>
</dbReference>
<gene>
    <name evidence="6" type="ORF">SOCE26_074530</name>
</gene>
<evidence type="ECO:0000259" key="5">
    <source>
        <dbReference type="PROSITE" id="PS50801"/>
    </source>
</evidence>
<dbReference type="Gene3D" id="3.30.450.20">
    <property type="entry name" value="PAS domain"/>
    <property type="match status" value="2"/>
</dbReference>
<dbReference type="InterPro" id="IPR013655">
    <property type="entry name" value="PAS_fold_3"/>
</dbReference>
<dbReference type="SMART" id="SM00091">
    <property type="entry name" value="PAS"/>
    <property type="match status" value="2"/>
</dbReference>
<dbReference type="Proteomes" id="UP000238348">
    <property type="component" value="Chromosome"/>
</dbReference>
<protein>
    <recommendedName>
        <fullName evidence="8">Anti-anti-sigma factor</fullName>
    </recommendedName>
</protein>
<dbReference type="InterPro" id="IPR035965">
    <property type="entry name" value="PAS-like_dom_sf"/>
</dbReference>
<feature type="compositionally biased region" description="Basic and acidic residues" evidence="2">
    <location>
        <begin position="389"/>
        <end position="403"/>
    </location>
</feature>
<dbReference type="Pfam" id="PF08448">
    <property type="entry name" value="PAS_4"/>
    <property type="match status" value="1"/>
</dbReference>
<dbReference type="PROSITE" id="PS50113">
    <property type="entry name" value="PAC"/>
    <property type="match status" value="1"/>
</dbReference>
<dbReference type="Pfam" id="PF01740">
    <property type="entry name" value="STAS"/>
    <property type="match status" value="1"/>
</dbReference>
<dbReference type="EMBL" id="CP012673">
    <property type="protein sequence ID" value="AUX45951.1"/>
    <property type="molecule type" value="Genomic_DNA"/>
</dbReference>
<dbReference type="SMART" id="SM00086">
    <property type="entry name" value="PAC"/>
    <property type="match status" value="2"/>
</dbReference>
<dbReference type="InterPro" id="IPR000700">
    <property type="entry name" value="PAS-assoc_C"/>
</dbReference>
<dbReference type="InterPro" id="IPR000014">
    <property type="entry name" value="PAS"/>
</dbReference>